<dbReference type="GO" id="GO:0016787">
    <property type="term" value="F:hydrolase activity"/>
    <property type="evidence" value="ECO:0007669"/>
    <property type="project" value="UniProtKB-KW"/>
</dbReference>
<evidence type="ECO:0000256" key="5">
    <source>
        <dbReference type="ARBA" id="ARBA00023242"/>
    </source>
</evidence>
<dbReference type="SUPFAM" id="SSF55729">
    <property type="entry name" value="Acyl-CoA N-acyltransferases (Nat)"/>
    <property type="match status" value="1"/>
</dbReference>
<dbReference type="EMBL" id="KZ451939">
    <property type="protein sequence ID" value="PKA60272.1"/>
    <property type="molecule type" value="Genomic_DNA"/>
</dbReference>
<protein>
    <submittedName>
        <fullName evidence="9">Chromodomain-helicase-DNA-binding protein 4</fullName>
        <ecNumber evidence="9">3.6.4.12</ecNumber>
    </submittedName>
</protein>
<name>A0A2I0AXJ6_9ASPA</name>
<dbReference type="Proteomes" id="UP000236161">
    <property type="component" value="Unassembled WGS sequence"/>
</dbReference>
<dbReference type="GO" id="GO:0003678">
    <property type="term" value="F:DNA helicase activity"/>
    <property type="evidence" value="ECO:0007669"/>
    <property type="project" value="UniProtKB-EC"/>
</dbReference>
<dbReference type="SUPFAM" id="SSF57903">
    <property type="entry name" value="FYVE/PHD zinc finger"/>
    <property type="match status" value="1"/>
</dbReference>
<evidence type="ECO:0000256" key="2">
    <source>
        <dbReference type="ARBA" id="ARBA00022723"/>
    </source>
</evidence>
<dbReference type="GO" id="GO:0006357">
    <property type="term" value="P:regulation of transcription by RNA polymerase II"/>
    <property type="evidence" value="ECO:0007669"/>
    <property type="project" value="TreeGrafter"/>
</dbReference>
<feature type="domain" description="PHD-type" evidence="8">
    <location>
        <begin position="926"/>
        <end position="971"/>
    </location>
</feature>
<dbReference type="Pfam" id="PF22970">
    <property type="entry name" value="DUF7028"/>
    <property type="match status" value="2"/>
</dbReference>
<dbReference type="PANTHER" id="PTHR46309:SF12">
    <property type="entry name" value="GB|AAC80581.1"/>
    <property type="match status" value="1"/>
</dbReference>
<keyword evidence="9" id="KW-0238">DNA-binding</keyword>
<evidence type="ECO:0000313" key="10">
    <source>
        <dbReference type="Proteomes" id="UP000236161"/>
    </source>
</evidence>
<organism evidence="9 10">
    <name type="scientific">Apostasia shenzhenica</name>
    <dbReference type="NCBI Taxonomy" id="1088818"/>
    <lineage>
        <taxon>Eukaryota</taxon>
        <taxon>Viridiplantae</taxon>
        <taxon>Streptophyta</taxon>
        <taxon>Embryophyta</taxon>
        <taxon>Tracheophyta</taxon>
        <taxon>Spermatophyta</taxon>
        <taxon>Magnoliopsida</taxon>
        <taxon>Liliopsida</taxon>
        <taxon>Asparagales</taxon>
        <taxon>Orchidaceae</taxon>
        <taxon>Apostasioideae</taxon>
        <taxon>Apostasia</taxon>
    </lineage>
</organism>
<dbReference type="InterPro" id="IPR016181">
    <property type="entry name" value="Acyl_CoA_acyltransferase"/>
</dbReference>
<keyword evidence="2" id="KW-0479">Metal-binding</keyword>
<evidence type="ECO:0000256" key="6">
    <source>
        <dbReference type="PROSITE-ProRule" id="PRU00146"/>
    </source>
</evidence>
<dbReference type="InterPro" id="IPR013083">
    <property type="entry name" value="Znf_RING/FYVE/PHD"/>
</dbReference>
<dbReference type="GO" id="GO:0008270">
    <property type="term" value="F:zinc ion binding"/>
    <property type="evidence" value="ECO:0007669"/>
    <property type="project" value="UniProtKB-KW"/>
</dbReference>
<dbReference type="STRING" id="1088818.A0A2I0AXJ6"/>
<dbReference type="CDD" id="cd15568">
    <property type="entry name" value="PHD5_NSD"/>
    <property type="match status" value="1"/>
</dbReference>
<dbReference type="PROSITE" id="PS50016">
    <property type="entry name" value="ZF_PHD_2"/>
    <property type="match status" value="1"/>
</dbReference>
<keyword evidence="9" id="KW-0378">Hydrolase</keyword>
<dbReference type="InterPro" id="IPR054292">
    <property type="entry name" value="DUF7028"/>
</dbReference>
<evidence type="ECO:0000256" key="7">
    <source>
        <dbReference type="SAM" id="MobiDB-lite"/>
    </source>
</evidence>
<evidence type="ECO:0000256" key="4">
    <source>
        <dbReference type="ARBA" id="ARBA00022833"/>
    </source>
</evidence>
<dbReference type="CDD" id="cd04301">
    <property type="entry name" value="NAT_SF"/>
    <property type="match status" value="1"/>
</dbReference>
<proteinExistence type="predicted"/>
<dbReference type="EC" id="3.6.4.12" evidence="9"/>
<comment type="subcellular location">
    <subcellularLocation>
        <location evidence="1">Nucleus</location>
    </subcellularLocation>
</comment>
<gene>
    <name evidence="9" type="ORF">AXF42_Ash008331</name>
</gene>
<evidence type="ECO:0000256" key="1">
    <source>
        <dbReference type="ARBA" id="ARBA00004123"/>
    </source>
</evidence>
<keyword evidence="9" id="KW-0067">ATP-binding</keyword>
<dbReference type="Pfam" id="PF00628">
    <property type="entry name" value="PHD"/>
    <property type="match status" value="1"/>
</dbReference>
<dbReference type="InterPro" id="IPR001965">
    <property type="entry name" value="Znf_PHD"/>
</dbReference>
<dbReference type="InterPro" id="IPR056511">
    <property type="entry name" value="IDM1_C"/>
</dbReference>
<dbReference type="InterPro" id="IPR019787">
    <property type="entry name" value="Znf_PHD-finger"/>
</dbReference>
<evidence type="ECO:0000313" key="9">
    <source>
        <dbReference type="EMBL" id="PKA60272.1"/>
    </source>
</evidence>
<accession>A0A2I0AXJ6</accession>
<dbReference type="GO" id="GO:0003714">
    <property type="term" value="F:transcription corepressor activity"/>
    <property type="evidence" value="ECO:0007669"/>
    <property type="project" value="InterPro"/>
</dbReference>
<dbReference type="OrthoDB" id="1903104at2759"/>
<keyword evidence="4" id="KW-0862">Zinc</keyword>
<dbReference type="SMART" id="SM00249">
    <property type="entry name" value="PHD"/>
    <property type="match status" value="2"/>
</dbReference>
<keyword evidence="9" id="KW-0347">Helicase</keyword>
<dbReference type="Pfam" id="PF16135">
    <property type="entry name" value="TDBD"/>
    <property type="match status" value="1"/>
</dbReference>
<dbReference type="InterPro" id="IPR042163">
    <property type="entry name" value="PHF12"/>
</dbReference>
<evidence type="ECO:0000256" key="3">
    <source>
        <dbReference type="ARBA" id="ARBA00022771"/>
    </source>
</evidence>
<keyword evidence="5" id="KW-0539">Nucleus</keyword>
<reference evidence="9 10" key="1">
    <citation type="journal article" date="2017" name="Nature">
        <title>The Apostasia genome and the evolution of orchids.</title>
        <authorList>
            <person name="Zhang G.Q."/>
            <person name="Liu K.W."/>
            <person name="Li Z."/>
            <person name="Lohaus R."/>
            <person name="Hsiao Y.Y."/>
            <person name="Niu S.C."/>
            <person name="Wang J.Y."/>
            <person name="Lin Y.C."/>
            <person name="Xu Q."/>
            <person name="Chen L.J."/>
            <person name="Yoshida K."/>
            <person name="Fujiwara S."/>
            <person name="Wang Z.W."/>
            <person name="Zhang Y.Q."/>
            <person name="Mitsuda N."/>
            <person name="Wang M."/>
            <person name="Liu G.H."/>
            <person name="Pecoraro L."/>
            <person name="Huang H.X."/>
            <person name="Xiao X.J."/>
            <person name="Lin M."/>
            <person name="Wu X.Y."/>
            <person name="Wu W.L."/>
            <person name="Chen Y.Y."/>
            <person name="Chang S.B."/>
            <person name="Sakamoto S."/>
            <person name="Ohme-Takagi M."/>
            <person name="Yagi M."/>
            <person name="Zeng S.J."/>
            <person name="Shen C.Y."/>
            <person name="Yeh C.M."/>
            <person name="Luo Y.B."/>
            <person name="Tsai W.C."/>
            <person name="Van de Peer Y."/>
            <person name="Liu Z.J."/>
        </authorList>
    </citation>
    <scope>NUCLEOTIDE SEQUENCE [LARGE SCALE GENOMIC DNA]</scope>
    <source>
        <strain evidence="10">cv. Shenzhen</strain>
        <tissue evidence="9">Stem</tissue>
    </source>
</reference>
<evidence type="ECO:0000259" key="8">
    <source>
        <dbReference type="PROSITE" id="PS50016"/>
    </source>
</evidence>
<dbReference type="GO" id="GO:0005634">
    <property type="term" value="C:nucleus"/>
    <property type="evidence" value="ECO:0007669"/>
    <property type="project" value="UniProtKB-SubCell"/>
</dbReference>
<dbReference type="Pfam" id="PF23209">
    <property type="entry name" value="IDM1_C"/>
    <property type="match status" value="1"/>
</dbReference>
<keyword evidence="3 6" id="KW-0863">Zinc-finger</keyword>
<dbReference type="InterPro" id="IPR011011">
    <property type="entry name" value="Znf_FYVE_PHD"/>
</dbReference>
<dbReference type="InterPro" id="IPR032308">
    <property type="entry name" value="TDBD"/>
</dbReference>
<feature type="region of interest" description="Disordered" evidence="7">
    <location>
        <begin position="742"/>
        <end position="766"/>
    </location>
</feature>
<dbReference type="GO" id="GO:0003677">
    <property type="term" value="F:DNA binding"/>
    <property type="evidence" value="ECO:0007669"/>
    <property type="project" value="UniProtKB-KW"/>
</dbReference>
<dbReference type="PANTHER" id="PTHR46309">
    <property type="entry name" value="PHD FINGER PROTEIN 12"/>
    <property type="match status" value="1"/>
</dbReference>
<keyword evidence="9" id="KW-0547">Nucleotide-binding</keyword>
<dbReference type="Gene3D" id="3.30.40.10">
    <property type="entry name" value="Zinc/RING finger domain, C3HC4 (zinc finger)"/>
    <property type="match status" value="2"/>
</dbReference>
<keyword evidence="10" id="KW-1185">Reference proteome</keyword>
<dbReference type="Gene3D" id="3.40.630.30">
    <property type="match status" value="1"/>
</dbReference>
<sequence length="1313" mass="148929">MGSWHLGKVIDCGKCSRLVELAYIWNEDNCSKLVESVFVSAAVEGLTKVIPRAHRNQIRPLPPNYEIHGNAIRYGFCVDAFINDAWWEGVVFDRSDGLSERLIFFPDQGDQQIVTLEKLRITQEWNEVSGQWKPRGEWLFLQVLQDFEQQSDLPVSVREIWYDLRCMAAFSEKICVWNLGSKSTWHLFVTQIIQELQSVVNSQTVAVSIPSCKLNENPVDDNCFDNSLIFLPSPDGNNLQRDVGLSSGIAVSVRNEALTMGLEDHSPCHTPYCENHVNRSSFNEDSQVCGEHVLPFSSVNKLNKRKDYRPYVKICDSGSKLYAAIDGRLYDNHSKLDCCKEGSLTYHCSASWQPLDFEAEKCAEAVFLYLALEDDNCQLKISEERKKMTSTIRLKVKRHLIASGWKIEATRSYGGSLRVRFLSPQGQLYYSLRKACFGLLSRQTEKSGKWKWKNCKNLDELDCSSTSYDMPSSLCQNVVLPVNKKRRIEDSNHITEIPVHNKDTTSARILKRKCRLLPGITDSDDMMNSSTVKEESNSVHTVDNHIYYNFISTDRGNLVSKVLKQELLMTEDIEPGHFPGAVAEYINYIDSIRGITTTKHHGVNLIRLNAKKHLLFTGWRILKTQSETTYVSSSGQTFRSLYLACKACSEDKSHGNDTSRVFSNGSTRRKLQYQGTGMEPVHVKKKLLKGLCNNVATVSVKNLQETKNAQPNDVDQGFNDFRKFTEFTTFCSYQVPSREIRRSKKRKVASSSASRPPDQRSLKHSSCGFSGCGKLEKERSSLAFVRKRNYLTNGSSHHAHQSSKRSQEADVSSLSRVSRTVLSLLIENDVVLPRQKVSYIRQRDGHVMLEGRITREGIKCKCCSKVYSLSNFEAHAGSTLHRPAANIFLKDGRSLLQCQMQMLSFKLPKSFQRTRQKSDFSSYQSDSICSVCHDGGSLVLCDHCPSSFHLDCVGLEDVPPEKWFCPSCRCHFCGLSDFNPNTEQFTEKTVLYCDQCEHEYHVGCLRERGWKDLQSCPPGNWFCSKSCFKISSHLRELLGIPKPTTVDGLSFTLLRSGEDFSAGFHQDSETLAECHSKLCVALKVLHECFVTITEPRTHSDLVADIVFNKESELKRLNFYGFYTMLLEKEDELISVATFRVYGEKIAEMPLVGTRVKYRRQGMCRLLVNELEKLLLSLGVERLLLPAVPQLLETWTTSFGFSKMNNSDRLKFLDYTLLNFQDTTMCQKILKAAAREAHSEPQAFSDSIPVNVDLNTDKQALPGLILALPCYGANTRPSFTENETYGQLIHQTSYSHSESSNRFEEVAGQAMEYV</sequence>